<dbReference type="EMBL" id="FWXO01000002">
    <property type="protein sequence ID" value="SMC51709.1"/>
    <property type="molecule type" value="Genomic_DNA"/>
</dbReference>
<sequence>MIRLSSILMSLTILFQSFGICFSDLSQMGELVEHAKFHSEEYGDDFFVFVSKHYGELKTDHEKQHQEEKEEHEKLPFQHISHLASSAVYILNSYATEFKSIDYSEFRTPNFFYQEPVSSLHAFGILQPPRIS</sequence>
<keyword evidence="2" id="KW-1185">Reference proteome</keyword>
<dbReference type="AlphaFoldDB" id="A0A1W1ZTB6"/>
<organism evidence="1 2">
    <name type="scientific">Cellulophaga tyrosinoxydans</name>
    <dbReference type="NCBI Taxonomy" id="504486"/>
    <lineage>
        <taxon>Bacteria</taxon>
        <taxon>Pseudomonadati</taxon>
        <taxon>Bacteroidota</taxon>
        <taxon>Flavobacteriia</taxon>
        <taxon>Flavobacteriales</taxon>
        <taxon>Flavobacteriaceae</taxon>
        <taxon>Cellulophaga</taxon>
    </lineage>
</organism>
<proteinExistence type="predicted"/>
<accession>A0A1W1ZTB6</accession>
<protein>
    <submittedName>
        <fullName evidence="1">Uncharacterized protein</fullName>
    </submittedName>
</protein>
<gene>
    <name evidence="1" type="ORF">SAMN05660703_1525</name>
</gene>
<dbReference type="STRING" id="504486.SAMN05660703_1525"/>
<reference evidence="1 2" key="1">
    <citation type="submission" date="2017-04" db="EMBL/GenBank/DDBJ databases">
        <authorList>
            <person name="Afonso C.L."/>
            <person name="Miller P.J."/>
            <person name="Scott M.A."/>
            <person name="Spackman E."/>
            <person name="Goraichik I."/>
            <person name="Dimitrov K.M."/>
            <person name="Suarez D.L."/>
            <person name="Swayne D.E."/>
        </authorList>
    </citation>
    <scope>NUCLEOTIDE SEQUENCE [LARGE SCALE GENOMIC DNA]</scope>
    <source>
        <strain evidence="1 2">DSM 21164</strain>
    </source>
</reference>
<evidence type="ECO:0000313" key="1">
    <source>
        <dbReference type="EMBL" id="SMC51709.1"/>
    </source>
</evidence>
<evidence type="ECO:0000313" key="2">
    <source>
        <dbReference type="Proteomes" id="UP000192360"/>
    </source>
</evidence>
<name>A0A1W1ZTB6_9FLAO</name>
<dbReference type="Proteomes" id="UP000192360">
    <property type="component" value="Unassembled WGS sequence"/>
</dbReference>
<dbReference type="OrthoDB" id="1446707at2"/>